<dbReference type="InterPro" id="IPR000326">
    <property type="entry name" value="PAP2/HPO"/>
</dbReference>
<sequence>MIYLRKFSLLIALLSTFSVQGFKAKKEPTAYLQPAVFSLTMVMLHDVVNPPAASRFYSYSLLGAHEILAQHDKTIPSPSTYIKGFPKFSIQHSGEYDYHLAALYAILETGKRMLPSGFQLEEDQKKILESWKNDGYSEQVITNSINVAQEVSQKMVAWAKNDGYLKLSTLRRYKPIKGEGNWYPTPPAYMEAVEPNWRTIRPMVIDTCNQFKPIPPVAYSAEEGSEFYKLAKAVYDISKNSTLEQRTIAAFWDCNPFAINTSGHMSIGFKKMSPGGHWMNITSIASNKAKLPFGQSLMLHSLVATTLMDAFISCWDEKYRSTRIRPETVINKLIDIRWQPLLQTPPFPEYTSGHSVISTASAEVLTYFLGDSFEYVDDSEIYFDLQPRKFTSFRQAANEAAVSRFYGGIHYMDAIENGQTQGGNLGEFVVNKIKTLGIQPFSK</sequence>
<dbReference type="CDD" id="cd03398">
    <property type="entry name" value="PAP2_haloperoxidase"/>
    <property type="match status" value="1"/>
</dbReference>
<dbReference type="AlphaFoldDB" id="A0A841EMP9"/>
<dbReference type="PANTHER" id="PTHR34599:SF2">
    <property type="entry name" value="TRAF-TYPE DOMAIN-CONTAINING PROTEIN"/>
    <property type="match status" value="1"/>
</dbReference>
<comment type="caution">
    <text evidence="2">The sequence shown here is derived from an EMBL/GenBank/DDBJ whole genome shotgun (WGS) entry which is preliminary data.</text>
</comment>
<dbReference type="PANTHER" id="PTHR34599">
    <property type="entry name" value="PEROXIDASE-RELATED"/>
    <property type="match status" value="1"/>
</dbReference>
<gene>
    <name evidence="2" type="ORF">HNP25_000667</name>
</gene>
<dbReference type="Pfam" id="PF01569">
    <property type="entry name" value="PAP2"/>
    <property type="match status" value="1"/>
</dbReference>
<dbReference type="EMBL" id="JACHKT010000003">
    <property type="protein sequence ID" value="MBB6002018.1"/>
    <property type="molecule type" value="Genomic_DNA"/>
</dbReference>
<organism evidence="2 3">
    <name type="scientific">Arcicella rosea</name>
    <dbReference type="NCBI Taxonomy" id="502909"/>
    <lineage>
        <taxon>Bacteria</taxon>
        <taxon>Pseudomonadati</taxon>
        <taxon>Bacteroidota</taxon>
        <taxon>Cytophagia</taxon>
        <taxon>Cytophagales</taxon>
        <taxon>Flectobacillaceae</taxon>
        <taxon>Arcicella</taxon>
    </lineage>
</organism>
<reference evidence="2 3" key="1">
    <citation type="submission" date="2020-08" db="EMBL/GenBank/DDBJ databases">
        <title>Functional genomics of gut bacteria from endangered species of beetles.</title>
        <authorList>
            <person name="Carlos-Shanley C."/>
        </authorList>
    </citation>
    <scope>NUCLEOTIDE SEQUENCE [LARGE SCALE GENOMIC DNA]</scope>
    <source>
        <strain evidence="2 3">S00070</strain>
    </source>
</reference>
<feature type="domain" description="Phosphatidic acid phosphatase type 2/haloperoxidase" evidence="1">
    <location>
        <begin position="303"/>
        <end position="423"/>
    </location>
</feature>
<proteinExistence type="predicted"/>
<dbReference type="Gene3D" id="1.10.606.20">
    <property type="match status" value="1"/>
</dbReference>
<evidence type="ECO:0000313" key="3">
    <source>
        <dbReference type="Proteomes" id="UP000524404"/>
    </source>
</evidence>
<evidence type="ECO:0000313" key="2">
    <source>
        <dbReference type="EMBL" id="MBB6002018.1"/>
    </source>
</evidence>
<evidence type="ECO:0000259" key="1">
    <source>
        <dbReference type="Pfam" id="PF01569"/>
    </source>
</evidence>
<protein>
    <recommendedName>
        <fullName evidence="1">Phosphatidic acid phosphatase type 2/haloperoxidase domain-containing protein</fullName>
    </recommendedName>
</protein>
<accession>A0A841EMP9</accession>
<dbReference type="InterPro" id="IPR052559">
    <property type="entry name" value="V-haloperoxidase"/>
</dbReference>
<dbReference type="SUPFAM" id="SSF48317">
    <property type="entry name" value="Acid phosphatase/Vanadium-dependent haloperoxidase"/>
    <property type="match status" value="1"/>
</dbReference>
<keyword evidence="3" id="KW-1185">Reference proteome</keyword>
<name>A0A841EMP9_9BACT</name>
<dbReference type="InterPro" id="IPR036938">
    <property type="entry name" value="PAP2/HPO_sf"/>
</dbReference>
<dbReference type="Proteomes" id="UP000524404">
    <property type="component" value="Unassembled WGS sequence"/>
</dbReference>
<dbReference type="RefSeq" id="WP_184130232.1">
    <property type="nucleotide sequence ID" value="NZ_JACHKT010000003.1"/>
</dbReference>